<protein>
    <submittedName>
        <fullName evidence="2">Uncharacterized protein</fullName>
    </submittedName>
</protein>
<reference evidence="2 3" key="1">
    <citation type="submission" date="2019-02" db="EMBL/GenBank/DDBJ databases">
        <title>Deep-cultivation of Planctomycetes and their phenomic and genomic characterization uncovers novel biology.</title>
        <authorList>
            <person name="Wiegand S."/>
            <person name="Jogler M."/>
            <person name="Boedeker C."/>
            <person name="Pinto D."/>
            <person name="Vollmers J."/>
            <person name="Rivas-Marin E."/>
            <person name="Kohn T."/>
            <person name="Peeters S.H."/>
            <person name="Heuer A."/>
            <person name="Rast P."/>
            <person name="Oberbeckmann S."/>
            <person name="Bunk B."/>
            <person name="Jeske O."/>
            <person name="Meyerdierks A."/>
            <person name="Storesund J.E."/>
            <person name="Kallscheuer N."/>
            <person name="Luecker S."/>
            <person name="Lage O.M."/>
            <person name="Pohl T."/>
            <person name="Merkel B.J."/>
            <person name="Hornburger P."/>
            <person name="Mueller R.-W."/>
            <person name="Bruemmer F."/>
            <person name="Labrenz M."/>
            <person name="Spormann A.M."/>
            <person name="Op den Camp H."/>
            <person name="Overmann J."/>
            <person name="Amann R."/>
            <person name="Jetten M.S.M."/>
            <person name="Mascher T."/>
            <person name="Medema M.H."/>
            <person name="Devos D.P."/>
            <person name="Kaster A.-K."/>
            <person name="Ovreas L."/>
            <person name="Rohde M."/>
            <person name="Galperin M.Y."/>
            <person name="Jogler C."/>
        </authorList>
    </citation>
    <scope>NUCLEOTIDE SEQUENCE [LARGE SCALE GENOMIC DNA]</scope>
    <source>
        <strain evidence="2 3">Spa11</strain>
    </source>
</reference>
<organism evidence="2 3">
    <name type="scientific">Botrimarina mediterranea</name>
    <dbReference type="NCBI Taxonomy" id="2528022"/>
    <lineage>
        <taxon>Bacteria</taxon>
        <taxon>Pseudomonadati</taxon>
        <taxon>Planctomycetota</taxon>
        <taxon>Planctomycetia</taxon>
        <taxon>Pirellulales</taxon>
        <taxon>Lacipirellulaceae</taxon>
        <taxon>Botrimarina</taxon>
    </lineage>
</organism>
<gene>
    <name evidence="2" type="ORF">Spa11_42020</name>
</gene>
<evidence type="ECO:0000313" key="3">
    <source>
        <dbReference type="Proteomes" id="UP000316426"/>
    </source>
</evidence>
<dbReference type="AlphaFoldDB" id="A0A518KDY4"/>
<keyword evidence="3" id="KW-1185">Reference proteome</keyword>
<evidence type="ECO:0000313" key="2">
    <source>
        <dbReference type="EMBL" id="QDV75979.1"/>
    </source>
</evidence>
<feature type="region of interest" description="Disordered" evidence="1">
    <location>
        <begin position="1"/>
        <end position="21"/>
    </location>
</feature>
<dbReference type="Proteomes" id="UP000316426">
    <property type="component" value="Chromosome"/>
</dbReference>
<sequence length="358" mass="39969">MARKAPEASPQETNPPPPRRSSLLAERYRLEGTYERLRRALISGPQDGRLDQPLSFWVLPTDRRLPIAFLGRTLRDLLAQPLEDLMQTPGVGQKKILGFFDLLRRAIKSESADKPFGMPNDLKLSEPAQRRGVGAEPGAVSDAVWREWCDAIVQAGFGGHALGRVAPSLRPLPTVIWETPLSDYAARSLSDIRSLKTHGEKRVNAIIEVFGAVYEAVSTAVLHEDLQLDLTARFVPEVSRWIIAHGRRPDRLTVADVREHVARPLVRQIDRDLGEPMTELVAERLGLDQPAPTVKAQAERLNVTRARVYQLLEDCARVMAVRWPEGRWLLAPLGDSPADTEPEVLGLVHALRGLFYPE</sequence>
<name>A0A518KDY4_9BACT</name>
<dbReference type="KEGG" id="bmei:Spa11_42020"/>
<dbReference type="EMBL" id="CP036349">
    <property type="protein sequence ID" value="QDV75979.1"/>
    <property type="molecule type" value="Genomic_DNA"/>
</dbReference>
<accession>A0A518KDY4</accession>
<evidence type="ECO:0000256" key="1">
    <source>
        <dbReference type="SAM" id="MobiDB-lite"/>
    </source>
</evidence>
<proteinExistence type="predicted"/>
<dbReference type="RefSeq" id="WP_145116259.1">
    <property type="nucleotide sequence ID" value="NZ_CP036349.1"/>
</dbReference>